<dbReference type="Proteomes" id="UP001065047">
    <property type="component" value="Unassembled WGS sequence"/>
</dbReference>
<comment type="caution">
    <text evidence="3">The sequence shown here is derived from an EMBL/GenBank/DDBJ whole genome shotgun (WGS) entry which is preliminary data.</text>
</comment>
<dbReference type="PANTHER" id="PTHR33741:SF5">
    <property type="entry name" value="TRANSMEMBRANE PROTEIN DDB_G0269096-RELATED"/>
    <property type="match status" value="1"/>
</dbReference>
<dbReference type="PANTHER" id="PTHR33741">
    <property type="entry name" value="TRANSMEMBRANE PROTEIN DDB_G0269096-RELATED"/>
    <property type="match status" value="1"/>
</dbReference>
<reference evidence="3" key="1">
    <citation type="submission" date="2013-04" db="EMBL/GenBank/DDBJ databases">
        <title>The genome sequencing project of 58 acetic acid bacteria.</title>
        <authorList>
            <person name="Okamoto-Kainuma A."/>
            <person name="Ishikawa M."/>
            <person name="Umino S."/>
            <person name="Koizumi Y."/>
            <person name="Shiwa Y."/>
            <person name="Yoshikawa H."/>
            <person name="Matsutani M."/>
            <person name="Matsushita K."/>
        </authorList>
    </citation>
    <scope>NUCLEOTIDE SEQUENCE</scope>
    <source>
        <strain evidence="3">DSM 14337</strain>
    </source>
</reference>
<feature type="transmembrane region" description="Helical" evidence="1">
    <location>
        <begin position="139"/>
        <end position="164"/>
    </location>
</feature>
<evidence type="ECO:0000313" key="4">
    <source>
        <dbReference type="Proteomes" id="UP001065047"/>
    </source>
</evidence>
<accession>A0ABQ0PP02</accession>
<keyword evidence="1" id="KW-0812">Transmembrane</keyword>
<dbReference type="InterPro" id="IPR058581">
    <property type="entry name" value="TM_HPP"/>
</dbReference>
<organism evidence="3 4">
    <name type="scientific">Acetobacter malorum DSM 14337</name>
    <dbReference type="NCBI Taxonomy" id="1307910"/>
    <lineage>
        <taxon>Bacteria</taxon>
        <taxon>Pseudomonadati</taxon>
        <taxon>Pseudomonadota</taxon>
        <taxon>Alphaproteobacteria</taxon>
        <taxon>Acetobacterales</taxon>
        <taxon>Acetobacteraceae</taxon>
        <taxon>Acetobacter</taxon>
    </lineage>
</organism>
<evidence type="ECO:0000313" key="3">
    <source>
        <dbReference type="EMBL" id="GBQ76500.1"/>
    </source>
</evidence>
<keyword evidence="1" id="KW-1133">Transmembrane helix</keyword>
<protein>
    <recommendedName>
        <fullName evidence="2">HPP transmembrane region domain-containing protein</fullName>
    </recommendedName>
</protein>
<gene>
    <name evidence="3" type="ORF">AA14337_0538</name>
</gene>
<evidence type="ECO:0000259" key="2">
    <source>
        <dbReference type="Pfam" id="PF04982"/>
    </source>
</evidence>
<evidence type="ECO:0000256" key="1">
    <source>
        <dbReference type="SAM" id="Phobius"/>
    </source>
</evidence>
<keyword evidence="4" id="KW-1185">Reference proteome</keyword>
<feature type="transmembrane region" description="Helical" evidence="1">
    <location>
        <begin position="74"/>
        <end position="92"/>
    </location>
</feature>
<feature type="domain" description="HPP transmembrane region" evidence="2">
    <location>
        <begin position="24"/>
        <end position="173"/>
    </location>
</feature>
<feature type="transmembrane region" description="Helical" evidence="1">
    <location>
        <begin position="20"/>
        <end position="44"/>
    </location>
</feature>
<dbReference type="Pfam" id="PF04982">
    <property type="entry name" value="TM_HPP"/>
    <property type="match status" value="1"/>
</dbReference>
<sequence>MGQFFSSLLPFTARGGYTSFLSLAVGLGAVCGILASLALTGLIVPSALPAIVAPIGASSVLVFAVPASPLAKPYAVIMGNGVSAAIGVLVSIAIPHQMLAAGLAVGLAIMVMTATRSLHPPGGAAALTAVLLHPSSAGPTAALLFPLVPVGLNSIILVCVGIAFHQLSGRSYPHHAVPASPPAETATGLHREDILAALHKTGEAFDIEPEDLERLLTLAEGNREARLFSALAIRPCAPYVQQCRRGLPLGYGDKRNVE</sequence>
<keyword evidence="1" id="KW-0472">Membrane</keyword>
<dbReference type="InterPro" id="IPR007065">
    <property type="entry name" value="HPP"/>
</dbReference>
<feature type="transmembrane region" description="Helical" evidence="1">
    <location>
        <begin position="99"/>
        <end position="119"/>
    </location>
</feature>
<proteinExistence type="predicted"/>
<feature type="transmembrane region" description="Helical" evidence="1">
    <location>
        <begin position="51"/>
        <end position="68"/>
    </location>
</feature>
<dbReference type="EMBL" id="BAPF01000003">
    <property type="protein sequence ID" value="GBQ76500.1"/>
    <property type="molecule type" value="Genomic_DNA"/>
</dbReference>
<name>A0ABQ0PP02_9PROT</name>